<accession>A0A438AEJ3</accession>
<name>A0A438AEJ3_9RHOB</name>
<keyword evidence="3" id="KW-1185">Reference proteome</keyword>
<evidence type="ECO:0000313" key="2">
    <source>
        <dbReference type="EMBL" id="RVV97104.1"/>
    </source>
</evidence>
<dbReference type="OrthoDB" id="9810154at2"/>
<feature type="binding site" evidence="1">
    <location>
        <position position="59"/>
    </location>
    <ligand>
        <name>substrate</name>
    </ligand>
</feature>
<evidence type="ECO:0000313" key="3">
    <source>
        <dbReference type="Proteomes" id="UP000285908"/>
    </source>
</evidence>
<dbReference type="Proteomes" id="UP000285908">
    <property type="component" value="Unassembled WGS sequence"/>
</dbReference>
<dbReference type="SUPFAM" id="SSF53254">
    <property type="entry name" value="Phosphoglycerate mutase-like"/>
    <property type="match status" value="1"/>
</dbReference>
<dbReference type="AlphaFoldDB" id="A0A438AEJ3"/>
<comment type="caution">
    <text evidence="2">The sequence shown here is derived from an EMBL/GenBank/DDBJ whole genome shotgun (WGS) entry which is preliminary data.</text>
</comment>
<reference evidence="2 3" key="1">
    <citation type="submission" date="2018-11" db="EMBL/GenBank/DDBJ databases">
        <title>Mesobaculum littorinae gen. nov., sp. nov., isolated from Littorina scabra that represents a novel genus of the order Rhodobacteraceae.</title>
        <authorList>
            <person name="Li F."/>
        </authorList>
    </citation>
    <scope>NUCLEOTIDE SEQUENCE [LARGE SCALE GENOMIC DNA]</scope>
    <source>
        <strain evidence="2 3">M0103</strain>
    </source>
</reference>
<dbReference type="RefSeq" id="WP_127907579.1">
    <property type="nucleotide sequence ID" value="NZ_RQXX01000006.1"/>
</dbReference>
<dbReference type="EMBL" id="RQXX01000006">
    <property type="protein sequence ID" value="RVV97104.1"/>
    <property type="molecule type" value="Genomic_DNA"/>
</dbReference>
<dbReference type="PANTHER" id="PTHR47623">
    <property type="entry name" value="OS09G0287300 PROTEIN"/>
    <property type="match status" value="1"/>
</dbReference>
<gene>
    <name evidence="2" type="ORF">EKE94_15725</name>
</gene>
<dbReference type="CDD" id="cd07067">
    <property type="entry name" value="HP_PGM_like"/>
    <property type="match status" value="1"/>
</dbReference>
<dbReference type="SMART" id="SM00855">
    <property type="entry name" value="PGAM"/>
    <property type="match status" value="1"/>
</dbReference>
<evidence type="ECO:0000256" key="1">
    <source>
        <dbReference type="PIRSR" id="PIRSR613078-2"/>
    </source>
</evidence>
<organism evidence="2 3">
    <name type="scientific">Mesobaculum littorinae</name>
    <dbReference type="NCBI Taxonomy" id="2486419"/>
    <lineage>
        <taxon>Bacteria</taxon>
        <taxon>Pseudomonadati</taxon>
        <taxon>Pseudomonadota</taxon>
        <taxon>Alphaproteobacteria</taxon>
        <taxon>Rhodobacterales</taxon>
        <taxon>Roseobacteraceae</taxon>
        <taxon>Mesobaculum</taxon>
    </lineage>
</organism>
<protein>
    <submittedName>
        <fullName evidence="2">Histidine phosphatase family protein</fullName>
    </submittedName>
</protein>
<proteinExistence type="predicted"/>
<dbReference type="InterPro" id="IPR029033">
    <property type="entry name" value="His_PPase_superfam"/>
</dbReference>
<dbReference type="Pfam" id="PF00300">
    <property type="entry name" value="His_Phos_1"/>
    <property type="match status" value="1"/>
</dbReference>
<dbReference type="Gene3D" id="3.40.50.1240">
    <property type="entry name" value="Phosphoglycerate mutase-like"/>
    <property type="match status" value="1"/>
</dbReference>
<dbReference type="PANTHER" id="PTHR47623:SF1">
    <property type="entry name" value="OS09G0287300 PROTEIN"/>
    <property type="match status" value="1"/>
</dbReference>
<dbReference type="InterPro" id="IPR013078">
    <property type="entry name" value="His_Pase_superF_clade-1"/>
</dbReference>
<sequence length="167" mass="18385">MALRLILVRHAKSSWDNPTVDDHDRSLNGRGREAAPRMGAWMAERGHVPDCAAVSTARRAVETWEGLCSAWPTVPQTAFKSSLYHAGPDRMLSVLRLARGTRLLMVGHNPGIGAFATQILRHRPTHEAFTRFPTTAVLVADFDIDSWEDAAFAGAETVDFAVPRDLP</sequence>